<comment type="caution">
    <text evidence="1">The sequence shown here is derived from an EMBL/GenBank/DDBJ whole genome shotgun (WGS) entry which is preliminary data.</text>
</comment>
<evidence type="ECO:0000313" key="1">
    <source>
        <dbReference type="EMBL" id="MEY6431374.1"/>
    </source>
</evidence>
<gene>
    <name evidence="1" type="ORF">ABC977_03015</name>
</gene>
<reference evidence="1 2" key="1">
    <citation type="submission" date="2024-05" db="EMBL/GenBank/DDBJ databases">
        <title>Genome Sequence and Characterization of the New Strain Purple Sulfur Bacterium of Genus Thioalkalicoccus.</title>
        <authorList>
            <person name="Bryantseva I.A."/>
            <person name="Kyndt J.A."/>
            <person name="Imhoff J.F."/>
        </authorList>
    </citation>
    <scope>NUCLEOTIDE SEQUENCE [LARGE SCALE GENOMIC DNA]</scope>
    <source>
        <strain evidence="1 2">Um2</strain>
    </source>
</reference>
<evidence type="ECO:0000313" key="2">
    <source>
        <dbReference type="Proteomes" id="UP001564408"/>
    </source>
</evidence>
<protein>
    <submittedName>
        <fullName evidence="1">Uncharacterized protein</fullName>
    </submittedName>
</protein>
<organism evidence="1 2">
    <name type="scientific">Thioalkalicoccus limnaeus</name>
    <dbReference type="NCBI Taxonomy" id="120681"/>
    <lineage>
        <taxon>Bacteria</taxon>
        <taxon>Pseudomonadati</taxon>
        <taxon>Pseudomonadota</taxon>
        <taxon>Gammaproteobacteria</taxon>
        <taxon>Chromatiales</taxon>
        <taxon>Chromatiaceae</taxon>
        <taxon>Thioalkalicoccus</taxon>
    </lineage>
</organism>
<dbReference type="RefSeq" id="WP_369665761.1">
    <property type="nucleotide sequence ID" value="NZ_JBDKXB010000003.1"/>
</dbReference>
<accession>A0ABV4BBK9</accession>
<proteinExistence type="predicted"/>
<dbReference type="EMBL" id="JBDKXB010000003">
    <property type="protein sequence ID" value="MEY6431374.1"/>
    <property type="molecule type" value="Genomic_DNA"/>
</dbReference>
<name>A0ABV4BBK9_9GAMM</name>
<dbReference type="Proteomes" id="UP001564408">
    <property type="component" value="Unassembled WGS sequence"/>
</dbReference>
<keyword evidence="2" id="KW-1185">Reference proteome</keyword>
<sequence>MLSISQYIEILGNPNPTKVIAQRDCPVEITKYQAIYIPDLESDPEGILHSIAYTNVSDAKVLAIKFGIAAFDIFNGMLDKFSGFAIEELDVARSATNEWRQSSCSPWMFKTLGTGVVYLDAVRFENNQFWYADYGEVLKEMQRIEEGLTRDDLKDKIGR</sequence>